<name>A0ACB6ZHJ7_THEGA</name>
<dbReference type="EMBL" id="MU118005">
    <property type="protein sequence ID" value="KAF9648969.1"/>
    <property type="molecule type" value="Genomic_DNA"/>
</dbReference>
<protein>
    <submittedName>
        <fullName evidence="1">Uncharacterized protein</fullName>
    </submittedName>
</protein>
<evidence type="ECO:0000313" key="2">
    <source>
        <dbReference type="Proteomes" id="UP000886501"/>
    </source>
</evidence>
<reference evidence="1" key="2">
    <citation type="journal article" date="2020" name="Nat. Commun.">
        <title>Large-scale genome sequencing of mycorrhizal fungi provides insights into the early evolution of symbiotic traits.</title>
        <authorList>
            <person name="Miyauchi S."/>
            <person name="Kiss E."/>
            <person name="Kuo A."/>
            <person name="Drula E."/>
            <person name="Kohler A."/>
            <person name="Sanchez-Garcia M."/>
            <person name="Morin E."/>
            <person name="Andreopoulos B."/>
            <person name="Barry K.W."/>
            <person name="Bonito G."/>
            <person name="Buee M."/>
            <person name="Carver A."/>
            <person name="Chen C."/>
            <person name="Cichocki N."/>
            <person name="Clum A."/>
            <person name="Culley D."/>
            <person name="Crous P.W."/>
            <person name="Fauchery L."/>
            <person name="Girlanda M."/>
            <person name="Hayes R.D."/>
            <person name="Keri Z."/>
            <person name="LaButti K."/>
            <person name="Lipzen A."/>
            <person name="Lombard V."/>
            <person name="Magnuson J."/>
            <person name="Maillard F."/>
            <person name="Murat C."/>
            <person name="Nolan M."/>
            <person name="Ohm R.A."/>
            <person name="Pangilinan J."/>
            <person name="Pereira M.F."/>
            <person name="Perotto S."/>
            <person name="Peter M."/>
            <person name="Pfister S."/>
            <person name="Riley R."/>
            <person name="Sitrit Y."/>
            <person name="Stielow J.B."/>
            <person name="Szollosi G."/>
            <person name="Zifcakova L."/>
            <person name="Stursova M."/>
            <person name="Spatafora J.W."/>
            <person name="Tedersoo L."/>
            <person name="Vaario L.M."/>
            <person name="Yamada A."/>
            <person name="Yan M."/>
            <person name="Wang P."/>
            <person name="Xu J."/>
            <person name="Bruns T."/>
            <person name="Baldrian P."/>
            <person name="Vilgalys R."/>
            <person name="Dunand C."/>
            <person name="Henrissat B."/>
            <person name="Grigoriev I.V."/>
            <person name="Hibbett D."/>
            <person name="Nagy L.G."/>
            <person name="Martin F.M."/>
        </authorList>
    </citation>
    <scope>NUCLEOTIDE SEQUENCE</scope>
    <source>
        <strain evidence="1">P2</strain>
    </source>
</reference>
<accession>A0ACB6ZHJ7</accession>
<evidence type="ECO:0000313" key="1">
    <source>
        <dbReference type="EMBL" id="KAF9648969.1"/>
    </source>
</evidence>
<comment type="caution">
    <text evidence="1">The sequence shown here is derived from an EMBL/GenBank/DDBJ whole genome shotgun (WGS) entry which is preliminary data.</text>
</comment>
<organism evidence="1 2">
    <name type="scientific">Thelephora ganbajun</name>
    <name type="common">Ganba fungus</name>
    <dbReference type="NCBI Taxonomy" id="370292"/>
    <lineage>
        <taxon>Eukaryota</taxon>
        <taxon>Fungi</taxon>
        <taxon>Dikarya</taxon>
        <taxon>Basidiomycota</taxon>
        <taxon>Agaricomycotina</taxon>
        <taxon>Agaricomycetes</taxon>
        <taxon>Thelephorales</taxon>
        <taxon>Thelephoraceae</taxon>
        <taxon>Thelephora</taxon>
    </lineage>
</organism>
<proteinExistence type="predicted"/>
<reference evidence="1" key="1">
    <citation type="submission" date="2019-10" db="EMBL/GenBank/DDBJ databases">
        <authorList>
            <consortium name="DOE Joint Genome Institute"/>
            <person name="Kuo A."/>
            <person name="Miyauchi S."/>
            <person name="Kiss E."/>
            <person name="Drula E."/>
            <person name="Kohler A."/>
            <person name="Sanchez-Garcia M."/>
            <person name="Andreopoulos B."/>
            <person name="Barry K.W."/>
            <person name="Bonito G."/>
            <person name="Buee M."/>
            <person name="Carver A."/>
            <person name="Chen C."/>
            <person name="Cichocki N."/>
            <person name="Clum A."/>
            <person name="Culley D."/>
            <person name="Crous P.W."/>
            <person name="Fauchery L."/>
            <person name="Girlanda M."/>
            <person name="Hayes R."/>
            <person name="Keri Z."/>
            <person name="Labutti K."/>
            <person name="Lipzen A."/>
            <person name="Lombard V."/>
            <person name="Magnuson J."/>
            <person name="Maillard F."/>
            <person name="Morin E."/>
            <person name="Murat C."/>
            <person name="Nolan M."/>
            <person name="Ohm R."/>
            <person name="Pangilinan J."/>
            <person name="Pereira M."/>
            <person name="Perotto S."/>
            <person name="Peter M."/>
            <person name="Riley R."/>
            <person name="Sitrit Y."/>
            <person name="Stielow B."/>
            <person name="Szollosi G."/>
            <person name="Zifcakova L."/>
            <person name="Stursova M."/>
            <person name="Spatafora J.W."/>
            <person name="Tedersoo L."/>
            <person name="Vaario L.-M."/>
            <person name="Yamada A."/>
            <person name="Yan M."/>
            <person name="Wang P."/>
            <person name="Xu J."/>
            <person name="Bruns T."/>
            <person name="Baldrian P."/>
            <person name="Vilgalys R."/>
            <person name="Henrissat B."/>
            <person name="Grigoriev I.V."/>
            <person name="Hibbett D."/>
            <person name="Nagy L.G."/>
            <person name="Martin F.M."/>
        </authorList>
    </citation>
    <scope>NUCLEOTIDE SEQUENCE</scope>
    <source>
        <strain evidence="1">P2</strain>
    </source>
</reference>
<dbReference type="Proteomes" id="UP000886501">
    <property type="component" value="Unassembled WGS sequence"/>
</dbReference>
<gene>
    <name evidence="1" type="ORF">BDM02DRAFT_3155514</name>
</gene>
<sequence>MRLASFVSGFVFLVTLFTSTFAEETVVTEPEPELKVTGSFPSDNPFGHVVNGERNIINLFIENNTKQKVSLLSIAGSFHHPETDRLLKNMTATKFGVKLQEGDKLPVQYPFYSQCPGDIKLKIWLEIADETQYRVSAYDSIVTVVEPELSLLDWKLWTTYLIVFGILGGGTYFTFLSFFPKSKKPKVAVPSGVSAPVVAATSSGGYEEEWIPEHHLKKTKKGGAATSDAETSGGEVSGKEGPRRRKGRK</sequence>
<keyword evidence="2" id="KW-1185">Reference proteome</keyword>